<evidence type="ECO:0000256" key="4">
    <source>
        <dbReference type="ARBA" id="ARBA00022692"/>
    </source>
</evidence>
<dbReference type="InterPro" id="IPR000515">
    <property type="entry name" value="MetI-like"/>
</dbReference>
<dbReference type="STRING" id="1105367.CG50_01155"/>
<feature type="transmembrane region" description="Helical" evidence="7">
    <location>
        <begin position="177"/>
        <end position="200"/>
    </location>
</feature>
<dbReference type="eggNOG" id="COG0601">
    <property type="taxonomic scope" value="Bacteria"/>
</dbReference>
<accession>A0A086XY00</accession>
<dbReference type="Pfam" id="PF19300">
    <property type="entry name" value="BPD_transp_1_N"/>
    <property type="match status" value="1"/>
</dbReference>
<reference evidence="9 10" key="1">
    <citation type="submission" date="2014-03" db="EMBL/GenBank/DDBJ databases">
        <title>Genome of Paenirhodobacter enshiensis DW2-9.</title>
        <authorList>
            <person name="Wang D."/>
            <person name="Wang G."/>
        </authorList>
    </citation>
    <scope>NUCLEOTIDE SEQUENCE [LARGE SCALE GENOMIC DNA]</scope>
    <source>
        <strain evidence="9 10">DW2-9</strain>
    </source>
</reference>
<dbReference type="AlphaFoldDB" id="A0A086XY00"/>
<keyword evidence="3" id="KW-1003">Cell membrane</keyword>
<feature type="transmembrane region" description="Helical" evidence="7">
    <location>
        <begin position="235"/>
        <end position="261"/>
    </location>
</feature>
<sequence length="313" mass="33685">MLTFVVKRILSAVPVLIMVAIIVFLVLRLSPGDPALMIAGPSATEDQLQALRESMGLTKPLLQQLFLWIGQILSGDFGVSLISGKPVTELILDRFGPTLALSLSTIVLAVAVAIPLGVLAAWQQGKWIDRLVMAGSVLGFSVPVFIVGYILILIFARGLGWFPVQGYKPLSDGFGPFAVRLVLPSVALSFPYIALIARIVRTNVIEVMGEDYIRTARAKGLTEGGVLMDHALGNAAVPIVTIIGVSIAMLIGGVVVTESVFNIPGLGRLVLESVLARDYTVIQTVILLFSTIYVFINLAVDLLYGLFDPRIRY</sequence>
<comment type="caution">
    <text evidence="9">The sequence shown here is derived from an EMBL/GenBank/DDBJ whole genome shotgun (WGS) entry which is preliminary data.</text>
</comment>
<dbReference type="RefSeq" id="WP_036637146.1">
    <property type="nucleotide sequence ID" value="NZ_CAXYYU010000054.1"/>
</dbReference>
<feature type="transmembrane region" description="Helical" evidence="7">
    <location>
        <begin position="6"/>
        <end position="27"/>
    </location>
</feature>
<dbReference type="Gene3D" id="1.10.3720.10">
    <property type="entry name" value="MetI-like"/>
    <property type="match status" value="1"/>
</dbReference>
<name>A0A086XY00_9RHOB</name>
<dbReference type="Proteomes" id="UP000028824">
    <property type="component" value="Unassembled WGS sequence"/>
</dbReference>
<evidence type="ECO:0000256" key="3">
    <source>
        <dbReference type="ARBA" id="ARBA00022475"/>
    </source>
</evidence>
<feature type="domain" description="ABC transmembrane type-1" evidence="8">
    <location>
        <begin position="95"/>
        <end position="304"/>
    </location>
</feature>
<dbReference type="EMBL" id="JFZB01000012">
    <property type="protein sequence ID" value="KFI26900.1"/>
    <property type="molecule type" value="Genomic_DNA"/>
</dbReference>
<evidence type="ECO:0000256" key="5">
    <source>
        <dbReference type="ARBA" id="ARBA00022989"/>
    </source>
</evidence>
<dbReference type="Pfam" id="PF00528">
    <property type="entry name" value="BPD_transp_1"/>
    <property type="match status" value="1"/>
</dbReference>
<keyword evidence="5 7" id="KW-1133">Transmembrane helix</keyword>
<keyword evidence="4 7" id="KW-0812">Transmembrane</keyword>
<feature type="transmembrane region" description="Helical" evidence="7">
    <location>
        <begin position="131"/>
        <end position="157"/>
    </location>
</feature>
<dbReference type="CDD" id="cd06261">
    <property type="entry name" value="TM_PBP2"/>
    <property type="match status" value="1"/>
</dbReference>
<evidence type="ECO:0000256" key="2">
    <source>
        <dbReference type="ARBA" id="ARBA00022448"/>
    </source>
</evidence>
<comment type="similarity">
    <text evidence="7">Belongs to the binding-protein-dependent transport system permease family.</text>
</comment>
<keyword evidence="2 7" id="KW-0813">Transport</keyword>
<dbReference type="SUPFAM" id="SSF161098">
    <property type="entry name" value="MetI-like"/>
    <property type="match status" value="1"/>
</dbReference>
<proteinExistence type="inferred from homology"/>
<dbReference type="InterPro" id="IPR045621">
    <property type="entry name" value="BPD_transp_1_N"/>
</dbReference>
<gene>
    <name evidence="9" type="ORF">CG50_01155</name>
</gene>
<dbReference type="InterPro" id="IPR035906">
    <property type="entry name" value="MetI-like_sf"/>
</dbReference>
<evidence type="ECO:0000313" key="10">
    <source>
        <dbReference type="Proteomes" id="UP000028824"/>
    </source>
</evidence>
<evidence type="ECO:0000256" key="1">
    <source>
        <dbReference type="ARBA" id="ARBA00004651"/>
    </source>
</evidence>
<dbReference type="GO" id="GO:0055085">
    <property type="term" value="P:transmembrane transport"/>
    <property type="evidence" value="ECO:0007669"/>
    <property type="project" value="InterPro"/>
</dbReference>
<dbReference type="PANTHER" id="PTHR43163">
    <property type="entry name" value="DIPEPTIDE TRANSPORT SYSTEM PERMEASE PROTEIN DPPB-RELATED"/>
    <property type="match status" value="1"/>
</dbReference>
<comment type="subcellular location">
    <subcellularLocation>
        <location evidence="1 7">Cell membrane</location>
        <topology evidence="1 7">Multi-pass membrane protein</topology>
    </subcellularLocation>
</comment>
<evidence type="ECO:0000256" key="7">
    <source>
        <dbReference type="RuleBase" id="RU363032"/>
    </source>
</evidence>
<evidence type="ECO:0000256" key="6">
    <source>
        <dbReference type="ARBA" id="ARBA00023136"/>
    </source>
</evidence>
<feature type="transmembrane region" description="Helical" evidence="7">
    <location>
        <begin position="281"/>
        <end position="307"/>
    </location>
</feature>
<organism evidence="9 10">
    <name type="scientific">Paenirhodobacter enshiensis</name>
    <dbReference type="NCBI Taxonomy" id="1105367"/>
    <lineage>
        <taxon>Bacteria</taxon>
        <taxon>Pseudomonadati</taxon>
        <taxon>Pseudomonadota</taxon>
        <taxon>Alphaproteobacteria</taxon>
        <taxon>Rhodobacterales</taxon>
        <taxon>Rhodobacter group</taxon>
        <taxon>Paenirhodobacter</taxon>
    </lineage>
</organism>
<dbReference type="GO" id="GO:0005886">
    <property type="term" value="C:plasma membrane"/>
    <property type="evidence" value="ECO:0007669"/>
    <property type="project" value="UniProtKB-SubCell"/>
</dbReference>
<dbReference type="PANTHER" id="PTHR43163:SF3">
    <property type="entry name" value="PEPTIDE ABC TRANSPORTER PERMEASE PROTEIN"/>
    <property type="match status" value="1"/>
</dbReference>
<dbReference type="PROSITE" id="PS50928">
    <property type="entry name" value="ABC_TM1"/>
    <property type="match status" value="1"/>
</dbReference>
<keyword evidence="6 7" id="KW-0472">Membrane</keyword>
<keyword evidence="10" id="KW-1185">Reference proteome</keyword>
<protein>
    <submittedName>
        <fullName evidence="9">Peptide ABC transporter</fullName>
    </submittedName>
</protein>
<dbReference type="OrthoDB" id="9807402at2"/>
<feature type="transmembrane region" description="Helical" evidence="7">
    <location>
        <begin position="95"/>
        <end position="119"/>
    </location>
</feature>
<evidence type="ECO:0000259" key="8">
    <source>
        <dbReference type="PROSITE" id="PS50928"/>
    </source>
</evidence>
<evidence type="ECO:0000313" key="9">
    <source>
        <dbReference type="EMBL" id="KFI26900.1"/>
    </source>
</evidence>